<feature type="compositionally biased region" description="Polar residues" evidence="2">
    <location>
        <begin position="273"/>
        <end position="282"/>
    </location>
</feature>
<evidence type="ECO:0000259" key="3">
    <source>
        <dbReference type="PROSITE" id="PS51154"/>
    </source>
</evidence>
<evidence type="ECO:0000256" key="2">
    <source>
        <dbReference type="SAM" id="MobiDB-lite"/>
    </source>
</evidence>
<organism evidence="4 5">
    <name type="scientific">Stentor coeruleus</name>
    <dbReference type="NCBI Taxonomy" id="5963"/>
    <lineage>
        <taxon>Eukaryota</taxon>
        <taxon>Sar</taxon>
        <taxon>Alveolata</taxon>
        <taxon>Ciliophora</taxon>
        <taxon>Postciliodesmatophora</taxon>
        <taxon>Heterotrichea</taxon>
        <taxon>Heterotrichida</taxon>
        <taxon>Stentoridae</taxon>
        <taxon>Stentor</taxon>
    </lineage>
</organism>
<dbReference type="Pfam" id="PF01661">
    <property type="entry name" value="Macro"/>
    <property type="match status" value="1"/>
</dbReference>
<dbReference type="OrthoDB" id="6133115at2759"/>
<dbReference type="Proteomes" id="UP000187209">
    <property type="component" value="Unassembled WGS sequence"/>
</dbReference>
<dbReference type="AlphaFoldDB" id="A0A1R2C512"/>
<dbReference type="SMART" id="SM00506">
    <property type="entry name" value="A1pp"/>
    <property type="match status" value="1"/>
</dbReference>
<dbReference type="SUPFAM" id="SSF52949">
    <property type="entry name" value="Macro domain-like"/>
    <property type="match status" value="1"/>
</dbReference>
<sequence length="333" mass="36871">MKSSSVLLTTVYKGVNLSVVRGDITNEIVDAIVNAANQHLSHGGGVAGAIIKKGGYIIQQESDKYVKQHGIVHTGNAGITGPGKLNCKNVIHAVGPVYSGRHEDQVLLADAVKNSYRKAQEFNLKSISLPAISSGIFGFPKDLCAKIIISETKSYIDSENNLLKIIRFVNFDSITCEIMAEQFRKVFHKELGLAVNEDEEEKKTEDNIEVKSLEKKVEELNISNTKVKNTEKTYEEEKKIEINTKKNIVNNTNQVKVAATVNIKKTNEKDSSLKTNVANPVQNKPHVGNASQNKNQNTLNQKNKYQLNSVQGKKPKINISLILYKEKSLSRLS</sequence>
<dbReference type="EMBL" id="MPUH01000279">
    <property type="protein sequence ID" value="OMJ84114.1"/>
    <property type="molecule type" value="Genomic_DNA"/>
</dbReference>
<comment type="caution">
    <text evidence="4">The sequence shown here is derived from an EMBL/GenBank/DDBJ whole genome shotgun (WGS) entry which is preliminary data.</text>
</comment>
<accession>A0A1R2C512</accession>
<dbReference type="Gene3D" id="3.40.220.10">
    <property type="entry name" value="Leucine Aminopeptidase, subunit E, domain 1"/>
    <property type="match status" value="1"/>
</dbReference>
<keyword evidence="5" id="KW-1185">Reference proteome</keyword>
<feature type="coiled-coil region" evidence="1">
    <location>
        <begin position="196"/>
        <end position="237"/>
    </location>
</feature>
<evidence type="ECO:0000313" key="4">
    <source>
        <dbReference type="EMBL" id="OMJ84114.1"/>
    </source>
</evidence>
<proteinExistence type="predicted"/>
<dbReference type="CDD" id="cd02907">
    <property type="entry name" value="Macro_Af1521_BAL-like"/>
    <property type="match status" value="1"/>
</dbReference>
<feature type="region of interest" description="Disordered" evidence="2">
    <location>
        <begin position="270"/>
        <end position="298"/>
    </location>
</feature>
<keyword evidence="1" id="KW-0175">Coiled coil</keyword>
<reference evidence="4 5" key="1">
    <citation type="submission" date="2016-11" db="EMBL/GenBank/DDBJ databases">
        <title>The macronuclear genome of Stentor coeruleus: a giant cell with tiny introns.</title>
        <authorList>
            <person name="Slabodnick M."/>
            <person name="Ruby J.G."/>
            <person name="Reiff S.B."/>
            <person name="Swart E.C."/>
            <person name="Gosai S."/>
            <person name="Prabakaran S."/>
            <person name="Witkowska E."/>
            <person name="Larue G.E."/>
            <person name="Fisher S."/>
            <person name="Freeman R.M."/>
            <person name="Gunawardena J."/>
            <person name="Chu W."/>
            <person name="Stover N.A."/>
            <person name="Gregory B.D."/>
            <person name="Nowacki M."/>
            <person name="Derisi J."/>
            <person name="Roy S.W."/>
            <person name="Marshall W.F."/>
            <person name="Sood P."/>
        </authorList>
    </citation>
    <scope>NUCLEOTIDE SEQUENCE [LARGE SCALE GENOMIC DNA]</scope>
    <source>
        <strain evidence="4">WM001</strain>
    </source>
</reference>
<feature type="domain" description="Macro" evidence="3">
    <location>
        <begin position="4"/>
        <end position="187"/>
    </location>
</feature>
<dbReference type="InterPro" id="IPR002589">
    <property type="entry name" value="Macro_dom"/>
</dbReference>
<name>A0A1R2C512_9CILI</name>
<dbReference type="PROSITE" id="PS51154">
    <property type="entry name" value="MACRO"/>
    <property type="match status" value="1"/>
</dbReference>
<gene>
    <name evidence="4" type="ORF">SteCoe_14804</name>
</gene>
<dbReference type="InterPro" id="IPR043472">
    <property type="entry name" value="Macro_dom-like"/>
</dbReference>
<evidence type="ECO:0000313" key="5">
    <source>
        <dbReference type="Proteomes" id="UP000187209"/>
    </source>
</evidence>
<dbReference type="PANTHER" id="PTHR11106">
    <property type="entry name" value="GANGLIOSIDE INDUCED DIFFERENTIATION ASSOCIATED PROTEIN 2-RELATED"/>
    <property type="match status" value="1"/>
</dbReference>
<dbReference type="PANTHER" id="PTHR11106:SF111">
    <property type="entry name" value="MACRO DOMAIN-CONTAINING PROTEIN"/>
    <property type="match status" value="1"/>
</dbReference>
<evidence type="ECO:0000256" key="1">
    <source>
        <dbReference type="SAM" id="Coils"/>
    </source>
</evidence>
<protein>
    <recommendedName>
        <fullName evidence="3">Macro domain-containing protein</fullName>
    </recommendedName>
</protein>